<sequence>MDIISMQIANRLQKKMKEEYGGMYEVFTATEGQTTFTSKESFMKEGHTLKVFVDGALAIDDEDYSKKDANTIVFTKGLQAGNIVLLTTEVVGVPKFENPSYDDTTLKNLIATKADEASLKTVADEVTLARGDSASLSDKLVSITSSIPKAYDDTSLKNQVQGIITALDDNKDGSITDTIANLKAQWEAADGDLKKLVDNKAEEADLTKLSSAVDGIKTSVASKADATSLKSVADEVTAARGSSASLAERINSISTGSGSGYDDTALKNLIAAKADEADFTKLSSTVSDIKTSVASKADEASLKSVTDEITTARGESTSLSDKLVSITASIPKAYDDTSLKNQVQGIITALDDNKDGSITDTIGNLKAQWEAADGDLKKLITNKAEEADLTKLSSTVDDIKTSVASKADASSLKSVTDEVTLARGDSASLSDKLVSITKSIPSSSDISSMQTQIKNVTSALDINGDGNIADNLKNLKAQCDSEKTLIDAKADKNDLNTLSTTVASLQGKKLDEFVITDTGTQKNYKLTVTNGALSLVEIK</sequence>
<name>A0A1S8L1N7_9CLOT</name>
<gene>
    <name evidence="1" type="ORF">CROST_047170</name>
</gene>
<dbReference type="Proteomes" id="UP000190951">
    <property type="component" value="Plasmid p330"/>
</dbReference>
<dbReference type="AlphaFoldDB" id="A0A1S8L1N7"/>
<evidence type="ECO:0000313" key="1">
    <source>
        <dbReference type="EMBL" id="URZ13939.1"/>
    </source>
</evidence>
<dbReference type="STRING" id="84029.CROST_32040"/>
<dbReference type="KEGG" id="crw:CROST_047170"/>
<dbReference type="EMBL" id="CP096984">
    <property type="protein sequence ID" value="URZ13939.1"/>
    <property type="molecule type" value="Genomic_DNA"/>
</dbReference>
<evidence type="ECO:0000313" key="2">
    <source>
        <dbReference type="Proteomes" id="UP000190951"/>
    </source>
</evidence>
<geneLocation type="plasmid" evidence="1 2">
    <name>p330</name>
</geneLocation>
<protein>
    <submittedName>
        <fullName evidence="1">Uncharacterized protein</fullName>
    </submittedName>
</protein>
<accession>A0A1S8L1N7</accession>
<dbReference type="RefSeq" id="WP_077832525.1">
    <property type="nucleotide sequence ID" value="NZ_CP096984.1"/>
</dbReference>
<proteinExistence type="predicted"/>
<keyword evidence="2" id="KW-1185">Reference proteome</keyword>
<keyword evidence="1" id="KW-0614">Plasmid</keyword>
<organism evidence="1 2">
    <name type="scientific">Clostridium felsineum</name>
    <dbReference type="NCBI Taxonomy" id="36839"/>
    <lineage>
        <taxon>Bacteria</taxon>
        <taxon>Bacillati</taxon>
        <taxon>Bacillota</taxon>
        <taxon>Clostridia</taxon>
        <taxon>Eubacteriales</taxon>
        <taxon>Clostridiaceae</taxon>
        <taxon>Clostridium</taxon>
    </lineage>
</organism>
<reference evidence="1 2" key="1">
    <citation type="submission" date="2022-04" db="EMBL/GenBank/DDBJ databases">
        <title>Genome sequence of C. roseum typestrain.</title>
        <authorList>
            <person name="Poehlein A."/>
            <person name="Schoch T."/>
            <person name="Duerre P."/>
            <person name="Daniel R."/>
        </authorList>
    </citation>
    <scope>NUCLEOTIDE SEQUENCE [LARGE SCALE GENOMIC DNA]</scope>
    <source>
        <strain evidence="1 2">DSM 7320</strain>
        <plasmid evidence="1 2">p330</plasmid>
    </source>
</reference>